<organism evidence="2 3">
    <name type="scientific">Papilio machaon</name>
    <name type="common">Old World swallowtail butterfly</name>
    <dbReference type="NCBI Taxonomy" id="76193"/>
    <lineage>
        <taxon>Eukaryota</taxon>
        <taxon>Metazoa</taxon>
        <taxon>Ecdysozoa</taxon>
        <taxon>Arthropoda</taxon>
        <taxon>Hexapoda</taxon>
        <taxon>Insecta</taxon>
        <taxon>Pterygota</taxon>
        <taxon>Neoptera</taxon>
        <taxon>Endopterygota</taxon>
        <taxon>Lepidoptera</taxon>
        <taxon>Glossata</taxon>
        <taxon>Ditrysia</taxon>
        <taxon>Papilionoidea</taxon>
        <taxon>Papilionidae</taxon>
        <taxon>Papilioninae</taxon>
        <taxon>Papilio</taxon>
    </lineage>
</organism>
<feature type="compositionally biased region" description="Polar residues" evidence="1">
    <location>
        <begin position="23"/>
        <end position="32"/>
    </location>
</feature>
<evidence type="ECO:0000313" key="3">
    <source>
        <dbReference type="Proteomes" id="UP000053240"/>
    </source>
</evidence>
<sequence>MDIPAPCQIPNVPSLTEDHSLPGPSNISSKDPTQIGRATYDANDHGPFIIHVQKIQSADDDGVTLHPVVFGRYLKKNLVQNIVNGSLKRIGRNKMTISFNHYTDANNFLSSNSLAMNKMKAFIPTFNVTRMGLVRGVPTEWSPEDIIENTNVPIGCGQILKVRRLNYKVKINNTPTWKPSQTVVFTFDGQVLPKRVFMCYNSMPVKLYIYPTIQCFNCCRFGHTKVQCRSKPRCYKCGQAHTGDTCKVEEDSGSCCLCSGMHLDV</sequence>
<dbReference type="STRING" id="76193.A0A194QW52"/>
<evidence type="ECO:0000256" key="1">
    <source>
        <dbReference type="SAM" id="MobiDB-lite"/>
    </source>
</evidence>
<accession>A0A194QW52</accession>
<feature type="region of interest" description="Disordered" evidence="1">
    <location>
        <begin position="1"/>
        <end position="32"/>
    </location>
</feature>
<evidence type="ECO:0000313" key="2">
    <source>
        <dbReference type="EMBL" id="KPJ07796.1"/>
    </source>
</evidence>
<dbReference type="AlphaFoldDB" id="A0A194QW52"/>
<keyword evidence="3" id="KW-1185">Reference proteome</keyword>
<proteinExistence type="predicted"/>
<name>A0A194QW52_PAPMA</name>
<gene>
    <name evidence="2" type="ORF">RR48_12638</name>
</gene>
<evidence type="ECO:0008006" key="4">
    <source>
        <dbReference type="Google" id="ProtNLM"/>
    </source>
</evidence>
<reference evidence="2 3" key="1">
    <citation type="journal article" date="2015" name="Nat. Commun.">
        <title>Outbred genome sequencing and CRISPR/Cas9 gene editing in butterflies.</title>
        <authorList>
            <person name="Li X."/>
            <person name="Fan D."/>
            <person name="Zhang W."/>
            <person name="Liu G."/>
            <person name="Zhang L."/>
            <person name="Zhao L."/>
            <person name="Fang X."/>
            <person name="Chen L."/>
            <person name="Dong Y."/>
            <person name="Chen Y."/>
            <person name="Ding Y."/>
            <person name="Zhao R."/>
            <person name="Feng M."/>
            <person name="Zhu Y."/>
            <person name="Feng Y."/>
            <person name="Jiang X."/>
            <person name="Zhu D."/>
            <person name="Xiang H."/>
            <person name="Feng X."/>
            <person name="Li S."/>
            <person name="Wang J."/>
            <person name="Zhang G."/>
            <person name="Kronforst M.R."/>
            <person name="Wang W."/>
        </authorList>
    </citation>
    <scope>NUCLEOTIDE SEQUENCE [LARGE SCALE GENOMIC DNA]</scope>
    <source>
        <strain evidence="2">Ya'a_city_454_Pm</strain>
        <tissue evidence="2">Whole body</tissue>
    </source>
</reference>
<dbReference type="EMBL" id="KQ461175">
    <property type="protein sequence ID" value="KPJ07796.1"/>
    <property type="molecule type" value="Genomic_DNA"/>
</dbReference>
<dbReference type="Proteomes" id="UP000053240">
    <property type="component" value="Unassembled WGS sequence"/>
</dbReference>
<protein>
    <recommendedName>
        <fullName evidence="4">CCHC-type domain-containing protein</fullName>
    </recommendedName>
</protein>
<dbReference type="InParanoid" id="A0A194QW52"/>